<evidence type="ECO:0000256" key="1">
    <source>
        <dbReference type="SAM" id="MobiDB-lite"/>
    </source>
</evidence>
<dbReference type="Proteomes" id="UP000547973">
    <property type="component" value="Unassembled WGS sequence"/>
</dbReference>
<reference evidence="3 4" key="1">
    <citation type="submission" date="2020-07" db="EMBL/GenBank/DDBJ databases">
        <title>Sequencing the genomes of 1000 actinobacteria strains.</title>
        <authorList>
            <person name="Klenk H.-P."/>
        </authorList>
    </citation>
    <scope>NUCLEOTIDE SEQUENCE [LARGE SCALE GENOMIC DNA]</scope>
    <source>
        <strain evidence="3 4">DSM 19970</strain>
    </source>
</reference>
<evidence type="ECO:0000313" key="3">
    <source>
        <dbReference type="EMBL" id="NYI40311.1"/>
    </source>
</evidence>
<feature type="region of interest" description="Disordered" evidence="1">
    <location>
        <begin position="64"/>
        <end position="87"/>
    </location>
</feature>
<dbReference type="RefSeq" id="WP_062074712.1">
    <property type="nucleotide sequence ID" value="NZ_BBRC01000004.1"/>
</dbReference>
<comment type="caution">
    <text evidence="3">The sequence shown here is derived from an EMBL/GenBank/DDBJ whole genome shotgun (WGS) entry which is preliminary data.</text>
</comment>
<gene>
    <name evidence="3" type="ORF">BKA03_000430</name>
</gene>
<keyword evidence="2" id="KW-0472">Membrane</keyword>
<accession>A0A7Y9Z806</accession>
<sequence>MMWLGGWNEGMGAGWWVLMGIFWIAVIVFGVWGLSRLFPRGTEPRDPVAVLRSRLAEGEISLQEYEQLSSERDPPKSGRHDAKERQP</sequence>
<evidence type="ECO:0000313" key="4">
    <source>
        <dbReference type="Proteomes" id="UP000547973"/>
    </source>
</evidence>
<keyword evidence="2" id="KW-1133">Transmembrane helix</keyword>
<name>A0A7Y9Z806_9MICO</name>
<evidence type="ECO:0000256" key="2">
    <source>
        <dbReference type="SAM" id="Phobius"/>
    </source>
</evidence>
<dbReference type="AlphaFoldDB" id="A0A7Y9Z806"/>
<protein>
    <submittedName>
        <fullName evidence="3">Putative membrane protein</fullName>
    </submittedName>
</protein>
<dbReference type="EMBL" id="JACBZO010000001">
    <property type="protein sequence ID" value="NYI40311.1"/>
    <property type="molecule type" value="Genomic_DNA"/>
</dbReference>
<keyword evidence="4" id="KW-1185">Reference proteome</keyword>
<proteinExistence type="predicted"/>
<feature type="transmembrane region" description="Helical" evidence="2">
    <location>
        <begin position="12"/>
        <end position="35"/>
    </location>
</feature>
<keyword evidence="2" id="KW-0812">Transmembrane</keyword>
<feature type="compositionally biased region" description="Basic and acidic residues" evidence="1">
    <location>
        <begin position="69"/>
        <end position="87"/>
    </location>
</feature>
<organism evidence="3 4">
    <name type="scientific">Demequina lutea</name>
    <dbReference type="NCBI Taxonomy" id="431489"/>
    <lineage>
        <taxon>Bacteria</taxon>
        <taxon>Bacillati</taxon>
        <taxon>Actinomycetota</taxon>
        <taxon>Actinomycetes</taxon>
        <taxon>Micrococcales</taxon>
        <taxon>Demequinaceae</taxon>
        <taxon>Demequina</taxon>
    </lineage>
</organism>